<evidence type="ECO:0000313" key="11">
    <source>
        <dbReference type="Proteomes" id="UP000078348"/>
    </source>
</evidence>
<evidence type="ECO:0000256" key="8">
    <source>
        <dbReference type="PIRSR" id="PIRSR016262-3"/>
    </source>
</evidence>
<accession>A0A196SAI6</accession>
<evidence type="ECO:0000256" key="5">
    <source>
        <dbReference type="ARBA" id="ARBA00023315"/>
    </source>
</evidence>
<protein>
    <recommendedName>
        <fullName evidence="3">lipoyl(octanoyl) transferase</fullName>
        <ecNumber evidence="3">2.3.1.181</ecNumber>
    </recommendedName>
</protein>
<feature type="domain" description="BPL/LPL catalytic" evidence="9">
    <location>
        <begin position="44"/>
        <end position="222"/>
    </location>
</feature>
<comment type="caution">
    <text evidence="10">The sequence shown here is derived from an EMBL/GenBank/DDBJ whole genome shotgun (WGS) entry which is preliminary data.</text>
</comment>
<dbReference type="InterPro" id="IPR045864">
    <property type="entry name" value="aa-tRNA-synth_II/BPL/LPL"/>
</dbReference>
<dbReference type="InterPro" id="IPR020605">
    <property type="entry name" value="Octanoyltransferase_CS"/>
</dbReference>
<dbReference type="NCBIfam" id="TIGR00214">
    <property type="entry name" value="lipB"/>
    <property type="match status" value="1"/>
</dbReference>
<dbReference type="PROSITE" id="PS01313">
    <property type="entry name" value="LIPB"/>
    <property type="match status" value="1"/>
</dbReference>
<dbReference type="GO" id="GO:0033819">
    <property type="term" value="F:lipoyl(octanoyl) transferase activity"/>
    <property type="evidence" value="ECO:0007669"/>
    <property type="project" value="UniProtKB-EC"/>
</dbReference>
<organism evidence="10 11">
    <name type="scientific">Blastocystis sp. subtype 1 (strain ATCC 50177 / NandII)</name>
    <dbReference type="NCBI Taxonomy" id="478820"/>
    <lineage>
        <taxon>Eukaryota</taxon>
        <taxon>Sar</taxon>
        <taxon>Stramenopiles</taxon>
        <taxon>Bigyra</taxon>
        <taxon>Opalozoa</taxon>
        <taxon>Opalinata</taxon>
        <taxon>Blastocystidae</taxon>
        <taxon>Blastocystis</taxon>
    </lineage>
</organism>
<dbReference type="PROSITE" id="PS51733">
    <property type="entry name" value="BPL_LPL_CATALYTIC"/>
    <property type="match status" value="1"/>
</dbReference>
<sequence length="254" mass="29074">MNGVLKTVKRVGAPRPVRLHRMGVVDYEKVWNWQKQVQKKRFRTNLCDELIVVQHPPVYTLGRGGDESNILFDQNDHKHTLYRIERGGEVTHHAPGQLVAYPILNLNYYVKDLHAYLRLLEQSIIDSLAEFDIKGDRIEGKTGVYVNGDKIASIGIHVARWITMHGIAVNVANDLSLFDCIIPCGLKGMKMCSVQSFKPNVTLEDYTQCYLEMFKKHFKVEFFDGSSSSPLDEDQSQPMPQWAQEYYSTTHSTV</sequence>
<evidence type="ECO:0000259" key="9">
    <source>
        <dbReference type="PROSITE" id="PS51733"/>
    </source>
</evidence>
<dbReference type="PANTHER" id="PTHR10993">
    <property type="entry name" value="OCTANOYLTRANSFERASE"/>
    <property type="match status" value="1"/>
</dbReference>
<evidence type="ECO:0000256" key="7">
    <source>
        <dbReference type="PIRSR" id="PIRSR016262-2"/>
    </source>
</evidence>
<dbReference type="Gene3D" id="3.30.930.10">
    <property type="entry name" value="Bira Bifunctional Protein, Domain 2"/>
    <property type="match status" value="1"/>
</dbReference>
<dbReference type="EC" id="2.3.1.181" evidence="3"/>
<name>A0A196SAI6_BLAHN</name>
<dbReference type="Proteomes" id="UP000078348">
    <property type="component" value="Unassembled WGS sequence"/>
</dbReference>
<dbReference type="OrthoDB" id="19908at2759"/>
<proteinExistence type="inferred from homology"/>
<dbReference type="Pfam" id="PF21948">
    <property type="entry name" value="LplA-B_cat"/>
    <property type="match status" value="1"/>
</dbReference>
<feature type="binding site" evidence="7">
    <location>
        <begin position="153"/>
        <end position="155"/>
    </location>
    <ligand>
        <name>substrate</name>
    </ligand>
</feature>
<dbReference type="InterPro" id="IPR000544">
    <property type="entry name" value="Octanoyltransferase"/>
</dbReference>
<evidence type="ECO:0000256" key="3">
    <source>
        <dbReference type="ARBA" id="ARBA00012334"/>
    </source>
</evidence>
<dbReference type="SUPFAM" id="SSF55681">
    <property type="entry name" value="Class II aaRS and biotin synthetases"/>
    <property type="match status" value="1"/>
</dbReference>
<dbReference type="GO" id="GO:0009249">
    <property type="term" value="P:protein lipoylation"/>
    <property type="evidence" value="ECO:0007669"/>
    <property type="project" value="InterPro"/>
</dbReference>
<evidence type="ECO:0000256" key="6">
    <source>
        <dbReference type="PIRSR" id="PIRSR016262-1"/>
    </source>
</evidence>
<comment type="pathway">
    <text evidence="1">Protein modification; protein lipoylation via endogenous pathway; protein N(6)-(lipoyl)lysine from octanoyl-[acyl-carrier-protein]: step 1/2.</text>
</comment>
<gene>
    <name evidence="10" type="ORF">AV274_4248</name>
</gene>
<keyword evidence="4 10" id="KW-0808">Transferase</keyword>
<feature type="site" description="Lowers pKa of active site Cys" evidence="8">
    <location>
        <position position="150"/>
    </location>
</feature>
<comment type="similarity">
    <text evidence="2">Belongs to the LipB family.</text>
</comment>
<feature type="binding site" evidence="7">
    <location>
        <begin position="86"/>
        <end position="93"/>
    </location>
    <ligand>
        <name>substrate</name>
    </ligand>
</feature>
<dbReference type="NCBIfam" id="NF010925">
    <property type="entry name" value="PRK14345.1"/>
    <property type="match status" value="1"/>
</dbReference>
<dbReference type="PANTHER" id="PTHR10993:SF7">
    <property type="entry name" value="LIPOYLTRANSFERASE 2, MITOCHONDRIAL-RELATED"/>
    <property type="match status" value="1"/>
</dbReference>
<dbReference type="InterPro" id="IPR004143">
    <property type="entry name" value="BPL_LPL_catalytic"/>
</dbReference>
<dbReference type="AlphaFoldDB" id="A0A196SAI6"/>
<dbReference type="CDD" id="cd16444">
    <property type="entry name" value="LipB"/>
    <property type="match status" value="1"/>
</dbReference>
<keyword evidence="5" id="KW-0012">Acyltransferase</keyword>
<dbReference type="STRING" id="478820.A0A196SAI6"/>
<evidence type="ECO:0000256" key="2">
    <source>
        <dbReference type="ARBA" id="ARBA00007907"/>
    </source>
</evidence>
<dbReference type="HAMAP" id="MF_00013">
    <property type="entry name" value="LipB"/>
    <property type="match status" value="1"/>
</dbReference>
<dbReference type="PIRSF" id="PIRSF016262">
    <property type="entry name" value="LPLase"/>
    <property type="match status" value="1"/>
</dbReference>
<evidence type="ECO:0000256" key="4">
    <source>
        <dbReference type="ARBA" id="ARBA00022679"/>
    </source>
</evidence>
<dbReference type="EMBL" id="LXWW01000289">
    <property type="protein sequence ID" value="OAO14070.1"/>
    <property type="molecule type" value="Genomic_DNA"/>
</dbReference>
<keyword evidence="11" id="KW-1185">Reference proteome</keyword>
<feature type="active site" description="Acyl-thioester intermediate" evidence="6">
    <location>
        <position position="184"/>
    </location>
</feature>
<dbReference type="UniPathway" id="UPA00538">
    <property type="reaction ID" value="UER00592"/>
</dbReference>
<evidence type="ECO:0000256" key="1">
    <source>
        <dbReference type="ARBA" id="ARBA00004821"/>
    </source>
</evidence>
<evidence type="ECO:0000313" key="10">
    <source>
        <dbReference type="EMBL" id="OAO14070.1"/>
    </source>
</evidence>
<reference evidence="10 11" key="1">
    <citation type="submission" date="2016-05" db="EMBL/GenBank/DDBJ databases">
        <title>Nuclear genome of Blastocystis sp. subtype 1 NandII.</title>
        <authorList>
            <person name="Gentekaki E."/>
            <person name="Curtis B."/>
            <person name="Stairs C."/>
            <person name="Eme L."/>
            <person name="Herman E."/>
            <person name="Klimes V."/>
            <person name="Arias M.C."/>
            <person name="Elias M."/>
            <person name="Hilliou F."/>
            <person name="Klute M."/>
            <person name="Malik S.-B."/>
            <person name="Pightling A."/>
            <person name="Rachubinski R."/>
            <person name="Salas D."/>
            <person name="Schlacht A."/>
            <person name="Suga H."/>
            <person name="Archibald J."/>
            <person name="Ball S.G."/>
            <person name="Clark G."/>
            <person name="Dacks J."/>
            <person name="Van Der Giezen M."/>
            <person name="Tsaousis A."/>
            <person name="Roger A."/>
        </authorList>
    </citation>
    <scope>NUCLEOTIDE SEQUENCE [LARGE SCALE GENOMIC DNA]</scope>
    <source>
        <strain evidence="11">ATCC 50177 / NandII</strain>
    </source>
</reference>
<feature type="binding site" evidence="7">
    <location>
        <begin position="166"/>
        <end position="168"/>
    </location>
    <ligand>
        <name>substrate</name>
    </ligand>
</feature>